<gene>
    <name evidence="6" type="ORF">P8V03_09095</name>
</gene>
<dbReference type="Proteomes" id="UP001281656">
    <property type="component" value="Unassembled WGS sequence"/>
</dbReference>
<dbReference type="InterPro" id="IPR029044">
    <property type="entry name" value="Nucleotide-diphossugar_trans"/>
</dbReference>
<evidence type="ECO:0000313" key="6">
    <source>
        <dbReference type="EMBL" id="MDW8801309.1"/>
    </source>
</evidence>
<dbReference type="PANTHER" id="PTHR43179">
    <property type="entry name" value="RHAMNOSYLTRANSFERASE WBBL"/>
    <property type="match status" value="1"/>
</dbReference>
<evidence type="ECO:0000256" key="1">
    <source>
        <dbReference type="ARBA" id="ARBA00004776"/>
    </source>
</evidence>
<protein>
    <submittedName>
        <fullName evidence="6">Glycosyltransferase</fullName>
        <ecNumber evidence="6">2.4.-.-</ecNumber>
    </submittedName>
</protein>
<reference evidence="6 7" key="1">
    <citation type="submission" date="2023-04" db="EMBL/GenBank/DDBJ databases">
        <title>Clostridium tannerae sp. nov., isolated from the fecal material of an alpaca.</title>
        <authorList>
            <person name="Miller S."/>
            <person name="Hendry M."/>
            <person name="King J."/>
            <person name="Sankaranarayanan K."/>
            <person name="Lawson P.A."/>
        </authorList>
    </citation>
    <scope>NUCLEOTIDE SEQUENCE [LARGE SCALE GENOMIC DNA]</scope>
    <source>
        <strain evidence="6 7">A1-XYC3</strain>
    </source>
</reference>
<evidence type="ECO:0000259" key="5">
    <source>
        <dbReference type="Pfam" id="PF00535"/>
    </source>
</evidence>
<keyword evidence="4 6" id="KW-0808">Transferase</keyword>
<dbReference type="RefSeq" id="WP_318797933.1">
    <property type="nucleotide sequence ID" value="NZ_JARUJP010000008.1"/>
</dbReference>
<dbReference type="EC" id="2.4.-.-" evidence="6"/>
<keyword evidence="7" id="KW-1185">Reference proteome</keyword>
<dbReference type="EMBL" id="JARUJP010000008">
    <property type="protein sequence ID" value="MDW8801309.1"/>
    <property type="molecule type" value="Genomic_DNA"/>
</dbReference>
<dbReference type="SUPFAM" id="SSF53448">
    <property type="entry name" value="Nucleotide-diphospho-sugar transferases"/>
    <property type="match status" value="1"/>
</dbReference>
<evidence type="ECO:0000256" key="3">
    <source>
        <dbReference type="ARBA" id="ARBA00022676"/>
    </source>
</evidence>
<evidence type="ECO:0000313" key="7">
    <source>
        <dbReference type="Proteomes" id="UP001281656"/>
    </source>
</evidence>
<comment type="pathway">
    <text evidence="1">Cell wall biogenesis; cell wall polysaccharide biosynthesis.</text>
</comment>
<organism evidence="6 7">
    <name type="scientific">Clostridium tanneri</name>
    <dbReference type="NCBI Taxonomy" id="3037988"/>
    <lineage>
        <taxon>Bacteria</taxon>
        <taxon>Bacillati</taxon>
        <taxon>Bacillota</taxon>
        <taxon>Clostridia</taxon>
        <taxon>Eubacteriales</taxon>
        <taxon>Clostridiaceae</taxon>
        <taxon>Clostridium</taxon>
    </lineage>
</organism>
<accession>A0ABU4JT15</accession>
<dbReference type="Gene3D" id="3.90.550.10">
    <property type="entry name" value="Spore Coat Polysaccharide Biosynthesis Protein SpsA, Chain A"/>
    <property type="match status" value="1"/>
</dbReference>
<feature type="domain" description="Glycosyltransferase 2-like" evidence="5">
    <location>
        <begin position="28"/>
        <end position="193"/>
    </location>
</feature>
<proteinExistence type="inferred from homology"/>
<evidence type="ECO:0000256" key="4">
    <source>
        <dbReference type="ARBA" id="ARBA00022679"/>
    </source>
</evidence>
<keyword evidence="3 6" id="KW-0328">Glycosyltransferase</keyword>
<sequence length="315" mass="36009">MSSEMFYDNELDKINVLNAENTYTYDVSIVIPCRDESVNLKNTVESITNSKNQLSFEIIVVDDGSTDGSCDFINNNRDVYPNLRLFTSKDLGPSAARNLGGDNALGKYIFFCDAHVTVPDYWLDKLIKTLEENNADVVVPAIKDNVGGGVGYGETWREKLQVTWLGKPKRDGEEVALAPGGAFGLRKTAFDTIGGFERHFEVWGKEDEEISLKLWLFGYKIVVDSSVEVIHLFKLTNNYGVTHIDFMHNFLCMAFSHFGIENLIRAFDMVKDTPGFPEALARVMLNEDLLRQRRDYFSRRKFDENYFFNKFDIKF</sequence>
<comment type="similarity">
    <text evidence="2">Belongs to the glycosyltransferase 2 family.</text>
</comment>
<dbReference type="InterPro" id="IPR001173">
    <property type="entry name" value="Glyco_trans_2-like"/>
</dbReference>
<evidence type="ECO:0000256" key="2">
    <source>
        <dbReference type="ARBA" id="ARBA00006739"/>
    </source>
</evidence>
<dbReference type="GO" id="GO:0016757">
    <property type="term" value="F:glycosyltransferase activity"/>
    <property type="evidence" value="ECO:0007669"/>
    <property type="project" value="UniProtKB-KW"/>
</dbReference>
<dbReference type="PANTHER" id="PTHR43179:SF12">
    <property type="entry name" value="GALACTOFURANOSYLTRANSFERASE GLFT2"/>
    <property type="match status" value="1"/>
</dbReference>
<name>A0ABU4JT15_9CLOT</name>
<comment type="caution">
    <text evidence="6">The sequence shown here is derived from an EMBL/GenBank/DDBJ whole genome shotgun (WGS) entry which is preliminary data.</text>
</comment>
<dbReference type="Pfam" id="PF00535">
    <property type="entry name" value="Glycos_transf_2"/>
    <property type="match status" value="1"/>
</dbReference>